<keyword evidence="3" id="KW-1185">Reference proteome</keyword>
<comment type="caution">
    <text evidence="2">The sequence shown here is derived from an EMBL/GenBank/DDBJ whole genome shotgun (WGS) entry which is preliminary data.</text>
</comment>
<sequence>MLGVIVFIITLAAAILYFSKTKTLTFSTFCDSIFIALLFGAIAASRQELTQLN</sequence>
<name>A0ABU2CZR1_9EURY</name>
<organism evidence="2 3">
    <name type="scientific">Methanosarcina baikalica</name>
    <dbReference type="NCBI Taxonomy" id="3073890"/>
    <lineage>
        <taxon>Archaea</taxon>
        <taxon>Methanobacteriati</taxon>
        <taxon>Methanobacteriota</taxon>
        <taxon>Stenosarchaea group</taxon>
        <taxon>Methanomicrobia</taxon>
        <taxon>Methanosarcinales</taxon>
        <taxon>Methanosarcinaceae</taxon>
        <taxon>Methanosarcina</taxon>
    </lineage>
</organism>
<feature type="transmembrane region" description="Helical" evidence="1">
    <location>
        <begin position="24"/>
        <end position="44"/>
    </location>
</feature>
<gene>
    <name evidence="2" type="ORF">RG963_05390</name>
</gene>
<evidence type="ECO:0000313" key="2">
    <source>
        <dbReference type="EMBL" id="MDR7665225.1"/>
    </source>
</evidence>
<accession>A0ABU2CZR1</accession>
<keyword evidence="1" id="KW-1133">Transmembrane helix</keyword>
<evidence type="ECO:0000313" key="3">
    <source>
        <dbReference type="Proteomes" id="UP001246244"/>
    </source>
</evidence>
<dbReference type="RefSeq" id="WP_310575251.1">
    <property type="nucleotide sequence ID" value="NZ_JAVKPK010000015.1"/>
</dbReference>
<proteinExistence type="predicted"/>
<dbReference type="EMBL" id="JAVKPK010000015">
    <property type="protein sequence ID" value="MDR7665225.1"/>
    <property type="molecule type" value="Genomic_DNA"/>
</dbReference>
<protein>
    <submittedName>
        <fullName evidence="2">Uncharacterized protein</fullName>
    </submittedName>
</protein>
<evidence type="ECO:0000256" key="1">
    <source>
        <dbReference type="SAM" id="Phobius"/>
    </source>
</evidence>
<keyword evidence="1" id="KW-0812">Transmembrane</keyword>
<keyword evidence="1" id="KW-0472">Membrane</keyword>
<dbReference type="Proteomes" id="UP001246244">
    <property type="component" value="Unassembled WGS sequence"/>
</dbReference>
<reference evidence="3" key="1">
    <citation type="submission" date="2023-07" db="EMBL/GenBank/DDBJ databases">
        <title>Whole-genome sequencing of a new Methanosarcina sp. Z-7115.</title>
        <authorList>
            <person name="Zhilina T.N."/>
            <person name="Merkel A.Y."/>
        </authorList>
    </citation>
    <scope>NUCLEOTIDE SEQUENCE [LARGE SCALE GENOMIC DNA]</scope>
    <source>
        <strain evidence="3">Z-7115</strain>
    </source>
</reference>